<dbReference type="SUPFAM" id="SSF160104">
    <property type="entry name" value="Acetoacetate decarboxylase-like"/>
    <property type="match status" value="1"/>
</dbReference>
<dbReference type="OrthoDB" id="834556at2"/>
<name>A0A4V3CZX8_LABRH</name>
<keyword evidence="2" id="KW-1185">Reference proteome</keyword>
<dbReference type="AlphaFoldDB" id="A0A4V3CZX8"/>
<protein>
    <submittedName>
        <fullName evidence="1">Acetoacetate decarboxylase</fullName>
    </submittedName>
</protein>
<dbReference type="InterPro" id="IPR023375">
    <property type="entry name" value="ADC_dom_sf"/>
</dbReference>
<dbReference type="Proteomes" id="UP000295444">
    <property type="component" value="Unassembled WGS sequence"/>
</dbReference>
<proteinExistence type="predicted"/>
<dbReference type="EMBL" id="SNXZ01000002">
    <property type="protein sequence ID" value="TDQ01391.1"/>
    <property type="molecule type" value="Genomic_DNA"/>
</dbReference>
<organism evidence="1 2">
    <name type="scientific">Labedaea rhizosphaerae</name>
    <dbReference type="NCBI Taxonomy" id="598644"/>
    <lineage>
        <taxon>Bacteria</taxon>
        <taxon>Bacillati</taxon>
        <taxon>Actinomycetota</taxon>
        <taxon>Actinomycetes</taxon>
        <taxon>Pseudonocardiales</taxon>
        <taxon>Pseudonocardiaceae</taxon>
        <taxon>Labedaea</taxon>
    </lineage>
</organism>
<dbReference type="InterPro" id="IPR010451">
    <property type="entry name" value="Acetoacetate_decarboxylase"/>
</dbReference>
<dbReference type="GO" id="GO:0016829">
    <property type="term" value="F:lyase activity"/>
    <property type="evidence" value="ECO:0007669"/>
    <property type="project" value="InterPro"/>
</dbReference>
<evidence type="ECO:0000313" key="2">
    <source>
        <dbReference type="Proteomes" id="UP000295444"/>
    </source>
</evidence>
<gene>
    <name evidence="1" type="ORF">EV186_1021259</name>
</gene>
<dbReference type="RefSeq" id="WP_133849977.1">
    <property type="nucleotide sequence ID" value="NZ_SNXZ01000002.1"/>
</dbReference>
<accession>A0A4V3CZX8</accession>
<evidence type="ECO:0000313" key="1">
    <source>
        <dbReference type="EMBL" id="TDQ01391.1"/>
    </source>
</evidence>
<reference evidence="1 2" key="1">
    <citation type="submission" date="2019-03" db="EMBL/GenBank/DDBJ databases">
        <title>Genomic Encyclopedia of Type Strains, Phase IV (KMG-IV): sequencing the most valuable type-strain genomes for metagenomic binning, comparative biology and taxonomic classification.</title>
        <authorList>
            <person name="Goeker M."/>
        </authorList>
    </citation>
    <scope>NUCLEOTIDE SEQUENCE [LARGE SCALE GENOMIC DNA]</scope>
    <source>
        <strain evidence="1 2">DSM 45361</strain>
    </source>
</reference>
<dbReference type="Gene3D" id="2.40.400.10">
    <property type="entry name" value="Acetoacetate decarboxylase-like"/>
    <property type="match status" value="1"/>
</dbReference>
<dbReference type="Pfam" id="PF06314">
    <property type="entry name" value="ADC"/>
    <property type="match status" value="1"/>
</dbReference>
<comment type="caution">
    <text evidence="1">The sequence shown here is derived from an EMBL/GenBank/DDBJ whole genome shotgun (WGS) entry which is preliminary data.</text>
</comment>
<sequence>MADYPPSPWRLVGDAYLSGWVLDELPAVPQGIRPIEFGGRGLVVTAWVDYRHGGVLAYRELMATVAVHNGHGIGACITHIWVDSPVSRAGGRALWHIPKELAEFSFGESLVAESIARAVYRPVAGLPVRLPAAFSVLQDGPVRDGPLVSPVRVRAKPVAARSAWQVDEDGPLGFLHGRSPAFSAIARDFRMRFGR</sequence>